<keyword evidence="3" id="KW-1185">Reference proteome</keyword>
<evidence type="ECO:0000313" key="2">
    <source>
        <dbReference type="EMBL" id="MFD2255589.1"/>
    </source>
</evidence>
<proteinExistence type="predicted"/>
<name>A0ABW5D4G2_9BACT</name>
<dbReference type="InterPro" id="IPR032710">
    <property type="entry name" value="NTF2-like_dom_sf"/>
</dbReference>
<protein>
    <submittedName>
        <fullName evidence="2">YchJ family protein</fullName>
    </submittedName>
</protein>
<reference evidence="3" key="1">
    <citation type="journal article" date="2019" name="Int. J. Syst. Evol. Microbiol.">
        <title>The Global Catalogue of Microorganisms (GCM) 10K type strain sequencing project: providing services to taxonomists for standard genome sequencing and annotation.</title>
        <authorList>
            <consortium name="The Broad Institute Genomics Platform"/>
            <consortium name="The Broad Institute Genome Sequencing Center for Infectious Disease"/>
            <person name="Wu L."/>
            <person name="Ma J."/>
        </authorList>
    </citation>
    <scope>NUCLEOTIDE SEQUENCE [LARGE SCALE GENOMIC DNA]</scope>
    <source>
        <strain evidence="3">CGMCC 4.7106</strain>
    </source>
</reference>
<accession>A0ABW5D4G2</accession>
<gene>
    <name evidence="2" type="ORF">ACFSSA_02785</name>
</gene>
<feature type="domain" description="YchJ-like middle NTF2-like" evidence="1">
    <location>
        <begin position="41"/>
        <end position="139"/>
    </location>
</feature>
<sequence>MSDEIEKIPREREAGLCPCKSREIYAECCMPFHYGRDKPTTALQLMRARYSAYFFRNADFLVSSMHPASRWPGMKEELETHLHEADWSFLTILGTSKGGPADKTGKVEFIAEYFSDNERSELHEKSRFKRFKGQWKYLDDKG</sequence>
<dbReference type="Gene3D" id="3.10.450.50">
    <property type="match status" value="1"/>
</dbReference>
<comment type="caution">
    <text evidence="2">The sequence shown here is derived from an EMBL/GenBank/DDBJ whole genome shotgun (WGS) entry which is preliminary data.</text>
</comment>
<evidence type="ECO:0000259" key="1">
    <source>
        <dbReference type="Pfam" id="PF17775"/>
    </source>
</evidence>
<dbReference type="RefSeq" id="WP_386818246.1">
    <property type="nucleotide sequence ID" value="NZ_JBHUIT010000002.1"/>
</dbReference>
<dbReference type="SUPFAM" id="SSF54427">
    <property type="entry name" value="NTF2-like"/>
    <property type="match status" value="1"/>
</dbReference>
<dbReference type="Pfam" id="PF17775">
    <property type="entry name" value="YchJ_M-like"/>
    <property type="match status" value="1"/>
</dbReference>
<organism evidence="2 3">
    <name type="scientific">Luteolibacter algae</name>
    <dbReference type="NCBI Taxonomy" id="454151"/>
    <lineage>
        <taxon>Bacteria</taxon>
        <taxon>Pseudomonadati</taxon>
        <taxon>Verrucomicrobiota</taxon>
        <taxon>Verrucomicrobiia</taxon>
        <taxon>Verrucomicrobiales</taxon>
        <taxon>Verrucomicrobiaceae</taxon>
        <taxon>Luteolibacter</taxon>
    </lineage>
</organism>
<dbReference type="Proteomes" id="UP001597375">
    <property type="component" value="Unassembled WGS sequence"/>
</dbReference>
<dbReference type="InterPro" id="IPR048469">
    <property type="entry name" value="YchJ-like_M"/>
</dbReference>
<dbReference type="EMBL" id="JBHUIT010000002">
    <property type="protein sequence ID" value="MFD2255589.1"/>
    <property type="molecule type" value="Genomic_DNA"/>
</dbReference>
<evidence type="ECO:0000313" key="3">
    <source>
        <dbReference type="Proteomes" id="UP001597375"/>
    </source>
</evidence>